<sequence>MAKHIRISPRVSIHAFAVFSIASSQAPPSPERDRRPVSTSP</sequence>
<accession>X0IRM2</accession>
<name>X0IRM2_FUSOX</name>
<reference evidence="1" key="2">
    <citation type="submission" date="2012-05" db="EMBL/GenBank/DDBJ databases">
        <title>The Genome Annotation of Fusarium oxysporum PHW808.</title>
        <authorList>
            <consortium name="The Broad Institute Genomics Platform"/>
            <person name="Ma L.-J."/>
            <person name="Corby-Kistler H."/>
            <person name="Broz K."/>
            <person name="Gale L.R."/>
            <person name="Jonkers W."/>
            <person name="O'Donnell K."/>
            <person name="Ploetz R."/>
            <person name="Steinberg C."/>
            <person name="Schwartz D.C."/>
            <person name="VanEtten H."/>
            <person name="Zhou S."/>
            <person name="Young S.K."/>
            <person name="Zeng Q."/>
            <person name="Gargeya S."/>
            <person name="Fitzgerald M."/>
            <person name="Abouelleil A."/>
            <person name="Alvarado L."/>
            <person name="Chapman S.B."/>
            <person name="Gainer-Dewar J."/>
            <person name="Goldberg J."/>
            <person name="Griggs A."/>
            <person name="Gujja S."/>
            <person name="Hansen M."/>
            <person name="Howarth C."/>
            <person name="Imamovic A."/>
            <person name="Ireland A."/>
            <person name="Larimer J."/>
            <person name="McCowan C."/>
            <person name="Murphy C."/>
            <person name="Pearson M."/>
            <person name="Poon T.W."/>
            <person name="Priest M."/>
            <person name="Roberts A."/>
            <person name="Saif S."/>
            <person name="Shea T."/>
            <person name="Sykes S."/>
            <person name="Wortman J."/>
            <person name="Nusbaum C."/>
            <person name="Birren B."/>
        </authorList>
    </citation>
    <scope>NUCLEOTIDE SEQUENCE</scope>
    <source>
        <strain evidence="1">54008</strain>
    </source>
</reference>
<dbReference type="Proteomes" id="UP000030676">
    <property type="component" value="Unassembled WGS sequence"/>
</dbReference>
<gene>
    <name evidence="1" type="ORF">FOPG_09375</name>
</gene>
<dbReference type="EMBL" id="JH658858">
    <property type="protein sequence ID" value="EXL75699.1"/>
    <property type="molecule type" value="Genomic_DNA"/>
</dbReference>
<dbReference type="HOGENOM" id="CLU_3279551_0_0_1"/>
<reference evidence="1" key="1">
    <citation type="submission" date="2011-11" db="EMBL/GenBank/DDBJ databases">
        <title>The Genome Sequence of Fusarium oxysporum PHW808.</title>
        <authorList>
            <consortium name="The Broad Institute Genome Sequencing Platform"/>
            <person name="Ma L.-J."/>
            <person name="Gale L.R."/>
            <person name="Schwartz D.C."/>
            <person name="Zhou S."/>
            <person name="Corby-Kistler H."/>
            <person name="Young S.K."/>
            <person name="Zeng Q."/>
            <person name="Gargeya S."/>
            <person name="Fitzgerald M."/>
            <person name="Haas B."/>
            <person name="Abouelleil A."/>
            <person name="Alvarado L."/>
            <person name="Arachchi H.M."/>
            <person name="Berlin A."/>
            <person name="Brown A."/>
            <person name="Chapman S.B."/>
            <person name="Chen Z."/>
            <person name="Dunbar C."/>
            <person name="Freedman E."/>
            <person name="Gearin G."/>
            <person name="Goldberg J."/>
            <person name="Griggs A."/>
            <person name="Gujja S."/>
            <person name="Heiman D."/>
            <person name="Howarth C."/>
            <person name="Larson L."/>
            <person name="Lui A."/>
            <person name="MacDonald P.J.P."/>
            <person name="Montmayeur A."/>
            <person name="Murphy C."/>
            <person name="Neiman D."/>
            <person name="Pearson M."/>
            <person name="Priest M."/>
            <person name="Roberts A."/>
            <person name="Saif S."/>
            <person name="Shea T."/>
            <person name="Shenoy N."/>
            <person name="Sisk P."/>
            <person name="Stolte C."/>
            <person name="Sykes S."/>
            <person name="Wortman J."/>
            <person name="Nusbaum C."/>
            <person name="Birren B."/>
        </authorList>
    </citation>
    <scope>NUCLEOTIDE SEQUENCE [LARGE SCALE GENOMIC DNA]</scope>
    <source>
        <strain evidence="1">54008</strain>
    </source>
</reference>
<organism evidence="1">
    <name type="scientific">Fusarium oxysporum f. sp. conglutinans race 2 54008</name>
    <dbReference type="NCBI Taxonomy" id="1089457"/>
    <lineage>
        <taxon>Eukaryota</taxon>
        <taxon>Fungi</taxon>
        <taxon>Dikarya</taxon>
        <taxon>Ascomycota</taxon>
        <taxon>Pezizomycotina</taxon>
        <taxon>Sordariomycetes</taxon>
        <taxon>Hypocreomycetidae</taxon>
        <taxon>Hypocreales</taxon>
        <taxon>Nectriaceae</taxon>
        <taxon>Fusarium</taxon>
        <taxon>Fusarium oxysporum species complex</taxon>
    </lineage>
</organism>
<proteinExistence type="predicted"/>
<dbReference type="AlphaFoldDB" id="X0IRM2"/>
<protein>
    <submittedName>
        <fullName evidence="1">Uncharacterized protein</fullName>
    </submittedName>
</protein>
<evidence type="ECO:0000313" key="1">
    <source>
        <dbReference type="EMBL" id="EXL75699.1"/>
    </source>
</evidence>